<accession>A0A167F476</accession>
<feature type="DNA-binding region" description="OmpR/PhoB-type" evidence="3">
    <location>
        <begin position="2"/>
        <end position="100"/>
    </location>
</feature>
<dbReference type="GO" id="GO:0000160">
    <property type="term" value="P:phosphorelay signal transduction system"/>
    <property type="evidence" value="ECO:0007669"/>
    <property type="project" value="InterPro"/>
</dbReference>
<reference evidence="5 6" key="1">
    <citation type="submission" date="2013-07" db="EMBL/GenBank/DDBJ databases">
        <title>Comparative Genomic and Metabolomic Analysis of Twelve Strains of Pseudoalteromonas luteoviolacea.</title>
        <authorList>
            <person name="Vynne N.G."/>
            <person name="Mansson M."/>
            <person name="Gram L."/>
        </authorList>
    </citation>
    <scope>NUCLEOTIDE SEQUENCE [LARGE SCALE GENOMIC DNA]</scope>
    <source>
        <strain evidence="5 6">H33</strain>
    </source>
</reference>
<dbReference type="PANTHER" id="PTHR36842">
    <property type="entry name" value="PROTEIN TOLB HOMOLOG"/>
    <property type="match status" value="1"/>
</dbReference>
<proteinExistence type="inferred from homology"/>
<dbReference type="Pfam" id="PF00486">
    <property type="entry name" value="Trans_reg_C"/>
    <property type="match status" value="1"/>
</dbReference>
<dbReference type="SMART" id="SM00862">
    <property type="entry name" value="Trans_reg_C"/>
    <property type="match status" value="1"/>
</dbReference>
<name>A0A167F476_9GAMM</name>
<dbReference type="InterPro" id="IPR036388">
    <property type="entry name" value="WH-like_DNA-bd_sf"/>
</dbReference>
<dbReference type="SUPFAM" id="SSF46894">
    <property type="entry name" value="C-terminal effector domain of the bipartite response regulators"/>
    <property type="match status" value="1"/>
</dbReference>
<keyword evidence="2 3" id="KW-0238">DNA-binding</keyword>
<dbReference type="AlphaFoldDB" id="A0A167F476"/>
<dbReference type="CDD" id="cd00383">
    <property type="entry name" value="trans_reg_C"/>
    <property type="match status" value="1"/>
</dbReference>
<comment type="caution">
    <text evidence="5">The sequence shown here is derived from an EMBL/GenBank/DDBJ whole genome shotgun (WGS) entry which is preliminary data.</text>
</comment>
<organism evidence="5 6">
    <name type="scientific">Pseudoalteromonas luteoviolacea H33</name>
    <dbReference type="NCBI Taxonomy" id="1365251"/>
    <lineage>
        <taxon>Bacteria</taxon>
        <taxon>Pseudomonadati</taxon>
        <taxon>Pseudomonadota</taxon>
        <taxon>Gammaproteobacteria</taxon>
        <taxon>Alteromonadales</taxon>
        <taxon>Pseudoalteromonadaceae</taxon>
        <taxon>Pseudoalteromonas</taxon>
    </lineage>
</organism>
<dbReference type="InterPro" id="IPR001867">
    <property type="entry name" value="OmpR/PhoB-type_DNA-bd"/>
</dbReference>
<sequence>MQQQYWVDDFYIDVSRNQITYQDHTQTLAPKALAVLTVLARHQGEVLSQDTLLDAVWPDVIVSPNTLQRSIAQLRKAFGDDGKAQGFIKTHAKQGYSLEANVQWDNNKTKAASLSNTVLSSDAQLEHALPPQQNTPQNDKNSASTFKFTYAAVGGLLAIGALALLYKPQPQTLNITKLTALTATDNRENAGIYSPDGDYVVFHRYEDRLCINNIWAKNTQTQAEFQLTQQLKSNGTHTFSEDGKTLYFVQEQDCRQPITQKLCYQLMSLDFAKSLISPQQPTTLMECKNSRLRAPNWMKGGSLALLQQHNTRWELIRYAIDSKESQIIYGSEDDNVISYAYSKNENLIALTTVNTNNEYHLVLVSPQGQVRSKTAIQYPPEIAQYRFIYPSFSPLDEKLVFSTGRQLFTLSYDGQIENVSLPLDEPMGSPNFHPDGDRILVIKGFYDRDIASFSFAQPTTVTAQTDNTFPQAKFDIIERSISSEGSAVFQPNGDKLAFRSQRSGIDQVWISDEQSSQQLSNFAMDSYIEGLVWSQDGQSLMANSAKTLYQLALDRSTQHFAFPVPIEQLFDWDSEQQTALANVRVAGLIQFAKLDLRALTYTILQEAPVNWAQYSDNKQVIYTDQLDRFWQTGTIEDTLIDSLIAQGSDKRFVVENNTLYGINEQFQFWRYHLTSQKLEVLSHLPKTLDYLTDVRGSTALVSLRINAKKELAELALEQ</sequence>
<gene>
    <name evidence="5" type="ORF">N476_12370</name>
</gene>
<protein>
    <recommendedName>
        <fullName evidence="4">OmpR/PhoB-type domain-containing protein</fullName>
    </recommendedName>
</protein>
<dbReference type="InterPro" id="IPR016032">
    <property type="entry name" value="Sig_transdc_resp-reg_C-effctor"/>
</dbReference>
<dbReference type="RefSeq" id="WP_063361261.1">
    <property type="nucleotide sequence ID" value="NZ_AUXZ01000067.1"/>
</dbReference>
<dbReference type="InterPro" id="IPR011042">
    <property type="entry name" value="6-blade_b-propeller_TolB-like"/>
</dbReference>
<evidence type="ECO:0000259" key="4">
    <source>
        <dbReference type="PROSITE" id="PS51755"/>
    </source>
</evidence>
<feature type="domain" description="OmpR/PhoB-type" evidence="4">
    <location>
        <begin position="2"/>
        <end position="100"/>
    </location>
</feature>
<dbReference type="SUPFAM" id="SSF50993">
    <property type="entry name" value="Peptidase/esterase 'gauge' domain"/>
    <property type="match status" value="1"/>
</dbReference>
<dbReference type="Gene3D" id="2.120.10.30">
    <property type="entry name" value="TolB, C-terminal domain"/>
    <property type="match status" value="2"/>
</dbReference>
<evidence type="ECO:0000313" key="5">
    <source>
        <dbReference type="EMBL" id="KZN51616.1"/>
    </source>
</evidence>
<dbReference type="GO" id="GO:0006355">
    <property type="term" value="P:regulation of DNA-templated transcription"/>
    <property type="evidence" value="ECO:0007669"/>
    <property type="project" value="InterPro"/>
</dbReference>
<dbReference type="PATRIC" id="fig|1365251.3.peg.1675"/>
<dbReference type="InterPro" id="IPR011659">
    <property type="entry name" value="WD40"/>
</dbReference>
<dbReference type="GO" id="GO:0003677">
    <property type="term" value="F:DNA binding"/>
    <property type="evidence" value="ECO:0007669"/>
    <property type="project" value="UniProtKB-UniRule"/>
</dbReference>
<evidence type="ECO:0000256" key="2">
    <source>
        <dbReference type="ARBA" id="ARBA00023125"/>
    </source>
</evidence>
<evidence type="ECO:0000256" key="1">
    <source>
        <dbReference type="ARBA" id="ARBA00009820"/>
    </source>
</evidence>
<dbReference type="OrthoDB" id="5693682at2"/>
<dbReference type="SUPFAM" id="SSF82171">
    <property type="entry name" value="DPP6 N-terminal domain-like"/>
    <property type="match status" value="1"/>
</dbReference>
<comment type="similarity">
    <text evidence="1">Belongs to the TolB family.</text>
</comment>
<evidence type="ECO:0000256" key="3">
    <source>
        <dbReference type="PROSITE-ProRule" id="PRU01091"/>
    </source>
</evidence>
<dbReference type="PROSITE" id="PS51755">
    <property type="entry name" value="OMPR_PHOB"/>
    <property type="match status" value="1"/>
</dbReference>
<dbReference type="Proteomes" id="UP000076503">
    <property type="component" value="Unassembled WGS sequence"/>
</dbReference>
<dbReference type="Pfam" id="PF07676">
    <property type="entry name" value="PD40"/>
    <property type="match status" value="1"/>
</dbReference>
<dbReference type="PANTHER" id="PTHR36842:SF1">
    <property type="entry name" value="PROTEIN TOLB"/>
    <property type="match status" value="1"/>
</dbReference>
<evidence type="ECO:0000313" key="6">
    <source>
        <dbReference type="Proteomes" id="UP000076503"/>
    </source>
</evidence>
<dbReference type="EMBL" id="AUXZ01000067">
    <property type="protein sequence ID" value="KZN51616.1"/>
    <property type="molecule type" value="Genomic_DNA"/>
</dbReference>
<dbReference type="Gene3D" id="1.10.10.10">
    <property type="entry name" value="Winged helix-like DNA-binding domain superfamily/Winged helix DNA-binding domain"/>
    <property type="match status" value="1"/>
</dbReference>